<evidence type="ECO:0000313" key="9">
    <source>
        <dbReference type="EMBL" id="MDO7849925.1"/>
    </source>
</evidence>
<dbReference type="PROSITE" id="PS00094">
    <property type="entry name" value="C5_MTASE_1"/>
    <property type="match status" value="1"/>
</dbReference>
<proteinExistence type="inferred from homology"/>
<feature type="active site" evidence="7">
    <location>
        <position position="101"/>
    </location>
</feature>
<comment type="catalytic activity">
    <reaction evidence="6">
        <text>a 2'-deoxycytidine in DNA + S-adenosyl-L-methionine = a 5-methyl-2'-deoxycytidine in DNA + S-adenosyl-L-homocysteine + H(+)</text>
        <dbReference type="Rhea" id="RHEA:13681"/>
        <dbReference type="Rhea" id="RHEA-COMP:11369"/>
        <dbReference type="Rhea" id="RHEA-COMP:11370"/>
        <dbReference type="ChEBI" id="CHEBI:15378"/>
        <dbReference type="ChEBI" id="CHEBI:57856"/>
        <dbReference type="ChEBI" id="CHEBI:59789"/>
        <dbReference type="ChEBI" id="CHEBI:85452"/>
        <dbReference type="ChEBI" id="CHEBI:85454"/>
        <dbReference type="EC" id="2.1.1.37"/>
    </reaction>
</comment>
<dbReference type="EMBL" id="JAUQSX010000025">
    <property type="protein sequence ID" value="MDO7849925.1"/>
    <property type="molecule type" value="Genomic_DNA"/>
</dbReference>
<evidence type="ECO:0000256" key="3">
    <source>
        <dbReference type="ARBA" id="ARBA00022679"/>
    </source>
</evidence>
<dbReference type="Gene3D" id="3.40.50.150">
    <property type="entry name" value="Vaccinia Virus protein VP39"/>
    <property type="match status" value="1"/>
</dbReference>
<evidence type="ECO:0000256" key="7">
    <source>
        <dbReference type="PROSITE-ProRule" id="PRU01016"/>
    </source>
</evidence>
<keyword evidence="3 7" id="KW-0808">Transferase</keyword>
<feature type="region of interest" description="Disordered" evidence="8">
    <location>
        <begin position="202"/>
        <end position="263"/>
    </location>
</feature>
<keyword evidence="2 7" id="KW-0489">Methyltransferase</keyword>
<gene>
    <name evidence="9" type="ORF">Q5H92_26435</name>
</gene>
<dbReference type="EC" id="2.1.1.37" evidence="1"/>
<evidence type="ECO:0000256" key="8">
    <source>
        <dbReference type="SAM" id="MobiDB-lite"/>
    </source>
</evidence>
<comment type="caution">
    <text evidence="9">The sequence shown here is derived from an EMBL/GenBank/DDBJ whole genome shotgun (WGS) entry which is preliminary data.</text>
</comment>
<dbReference type="PANTHER" id="PTHR46098:SF1">
    <property type="entry name" value="TRNA (CYTOSINE(38)-C(5))-METHYLTRANSFERASE"/>
    <property type="match status" value="1"/>
</dbReference>
<dbReference type="PRINTS" id="PR00105">
    <property type="entry name" value="C5METTRFRASE"/>
</dbReference>
<dbReference type="InterPro" id="IPR029063">
    <property type="entry name" value="SAM-dependent_MTases_sf"/>
</dbReference>
<reference evidence="9" key="1">
    <citation type="submission" date="2023-07" db="EMBL/GenBank/DDBJ databases">
        <authorList>
            <person name="Kim M.K."/>
        </authorList>
    </citation>
    <scope>NUCLEOTIDE SEQUENCE</scope>
    <source>
        <strain evidence="9">M29</strain>
    </source>
</reference>
<keyword evidence="10" id="KW-1185">Reference proteome</keyword>
<evidence type="ECO:0000256" key="1">
    <source>
        <dbReference type="ARBA" id="ARBA00011975"/>
    </source>
</evidence>
<dbReference type="Proteomes" id="UP001167796">
    <property type="component" value="Unassembled WGS sequence"/>
</dbReference>
<dbReference type="GO" id="GO:0032259">
    <property type="term" value="P:methylation"/>
    <property type="evidence" value="ECO:0007669"/>
    <property type="project" value="UniProtKB-KW"/>
</dbReference>
<organism evidence="9 10">
    <name type="scientific">Hymenobacter mellowenesis</name>
    <dbReference type="NCBI Taxonomy" id="3063995"/>
    <lineage>
        <taxon>Bacteria</taxon>
        <taxon>Pseudomonadati</taxon>
        <taxon>Bacteroidota</taxon>
        <taxon>Cytophagia</taxon>
        <taxon>Cytophagales</taxon>
        <taxon>Hymenobacteraceae</taxon>
        <taxon>Hymenobacter</taxon>
    </lineage>
</organism>
<dbReference type="Pfam" id="PF00145">
    <property type="entry name" value="DNA_methylase"/>
    <property type="match status" value="2"/>
</dbReference>
<keyword evidence="5" id="KW-0680">Restriction system</keyword>
<evidence type="ECO:0000256" key="2">
    <source>
        <dbReference type="ARBA" id="ARBA00022603"/>
    </source>
</evidence>
<feature type="compositionally biased region" description="Basic and acidic residues" evidence="8">
    <location>
        <begin position="228"/>
        <end position="237"/>
    </location>
</feature>
<evidence type="ECO:0000256" key="6">
    <source>
        <dbReference type="ARBA" id="ARBA00047422"/>
    </source>
</evidence>
<evidence type="ECO:0000313" key="10">
    <source>
        <dbReference type="Proteomes" id="UP001167796"/>
    </source>
</evidence>
<dbReference type="InterPro" id="IPR001525">
    <property type="entry name" value="C5_MeTfrase"/>
</dbReference>
<name>A0ABT9AJ84_9BACT</name>
<dbReference type="SUPFAM" id="SSF53335">
    <property type="entry name" value="S-adenosyl-L-methionine-dependent methyltransferases"/>
    <property type="match status" value="1"/>
</dbReference>
<dbReference type="RefSeq" id="WP_305014584.1">
    <property type="nucleotide sequence ID" value="NZ_JAUQSX010000025.1"/>
</dbReference>
<keyword evidence="4 7" id="KW-0949">S-adenosyl-L-methionine</keyword>
<dbReference type="PANTHER" id="PTHR46098">
    <property type="entry name" value="TRNA (CYTOSINE(38)-C(5))-METHYLTRANSFERASE"/>
    <property type="match status" value="1"/>
</dbReference>
<sequence>MRLLSLFAGIGGFDLAAHWMGWATAVMVEIDPFARQVLIKNFKCIPAEDLGAAELADIISQWKVWRPGQLQPQTVLYGDICQFDARLWLGAIDLVCGGFPCQPFSDAGKGLGTNDPRHLWPQMLRVIREVRPCHVLGENVRGLLTRHPLQFEAVCAELEAEGYDVQPVLLPACGVGAIHKRDRFWFVAHSLRWQSERRREPRIIHGASRQTEGEAQQWERSQHAPGSIREDAPDAHGSRWGAEQSGLRRGQPNAFGGTASDPIGERWKEQPAICLAHEAKRGGASDCNSENDAGHPPRIERNGEALTPVILSGQRQNGAAVSKSVGEWRFTEPALCARNDGLPGRLVRTDRAKILKAAGNAVVPQVVLQFYKAIDGTRRLLYPEHFGNG</sequence>
<dbReference type="PROSITE" id="PS51679">
    <property type="entry name" value="SAM_MT_C5"/>
    <property type="match status" value="1"/>
</dbReference>
<protein>
    <recommendedName>
        <fullName evidence="1">DNA (cytosine-5-)-methyltransferase</fullName>
        <ecNumber evidence="1">2.1.1.37</ecNumber>
    </recommendedName>
</protein>
<dbReference type="InterPro" id="IPR018117">
    <property type="entry name" value="C5_DNA_meth_AS"/>
</dbReference>
<comment type="similarity">
    <text evidence="7">Belongs to the class I-like SAM-binding methyltransferase superfamily. C5-methyltransferase family.</text>
</comment>
<dbReference type="GO" id="GO:0003886">
    <property type="term" value="F:DNA (cytosine-5-)-methyltransferase activity"/>
    <property type="evidence" value="ECO:0007669"/>
    <property type="project" value="UniProtKB-EC"/>
</dbReference>
<evidence type="ECO:0000256" key="5">
    <source>
        <dbReference type="ARBA" id="ARBA00022747"/>
    </source>
</evidence>
<evidence type="ECO:0000256" key="4">
    <source>
        <dbReference type="ARBA" id="ARBA00022691"/>
    </source>
</evidence>
<dbReference type="InterPro" id="IPR050750">
    <property type="entry name" value="C5-MTase"/>
</dbReference>
<accession>A0ABT9AJ84</accession>